<gene>
    <name evidence="2" type="ORF">ACLA_068410</name>
</gene>
<dbReference type="GeneID" id="4708029"/>
<feature type="signal peptide" evidence="1">
    <location>
        <begin position="1"/>
        <end position="19"/>
    </location>
</feature>
<dbReference type="AlphaFoldDB" id="A1C5Z3"/>
<name>A1C5Z3_ASPCL</name>
<keyword evidence="3" id="KW-1185">Reference proteome</keyword>
<evidence type="ECO:0000313" key="3">
    <source>
        <dbReference type="Proteomes" id="UP000006701"/>
    </source>
</evidence>
<keyword evidence="1" id="KW-0732">Signal</keyword>
<proteinExistence type="predicted"/>
<dbReference type="KEGG" id="act:ACLA_068410"/>
<organism evidence="2 3">
    <name type="scientific">Aspergillus clavatus (strain ATCC 1007 / CBS 513.65 / DSM 816 / NCTC 3887 / NRRL 1 / QM 1276 / 107)</name>
    <dbReference type="NCBI Taxonomy" id="344612"/>
    <lineage>
        <taxon>Eukaryota</taxon>
        <taxon>Fungi</taxon>
        <taxon>Dikarya</taxon>
        <taxon>Ascomycota</taxon>
        <taxon>Pezizomycotina</taxon>
        <taxon>Eurotiomycetes</taxon>
        <taxon>Eurotiomycetidae</taxon>
        <taxon>Eurotiales</taxon>
        <taxon>Aspergillaceae</taxon>
        <taxon>Aspergillus</taxon>
        <taxon>Aspergillus subgen. Fumigati</taxon>
    </lineage>
</organism>
<sequence length="101" mass="10029">MKLTAPLLTTMAMATTVLALPDSDARGTSADITLAPKPVHSKASFETVIINSSIKIVATPAATPVATPAATPGAAASAAADAAEKQVEANILSSVSRFPGV</sequence>
<dbReference type="HOGENOM" id="CLU_2291062_0_0_1"/>
<dbReference type="RefSeq" id="XP_001275240.1">
    <property type="nucleotide sequence ID" value="XM_001275239.1"/>
</dbReference>
<evidence type="ECO:0000256" key="1">
    <source>
        <dbReference type="SAM" id="SignalP"/>
    </source>
</evidence>
<dbReference type="VEuPathDB" id="FungiDB:ACLA_068410"/>
<feature type="chain" id="PRO_5002632946" evidence="1">
    <location>
        <begin position="20"/>
        <end position="101"/>
    </location>
</feature>
<dbReference type="Proteomes" id="UP000006701">
    <property type="component" value="Unassembled WGS sequence"/>
</dbReference>
<evidence type="ECO:0000313" key="2">
    <source>
        <dbReference type="EMBL" id="EAW13814.1"/>
    </source>
</evidence>
<protein>
    <submittedName>
        <fullName evidence="2">Uncharacterized protein</fullName>
    </submittedName>
</protein>
<accession>A1C5Z3</accession>
<reference evidence="2 3" key="1">
    <citation type="journal article" date="2008" name="PLoS Genet.">
        <title>Genomic islands in the pathogenic filamentous fungus Aspergillus fumigatus.</title>
        <authorList>
            <person name="Fedorova N.D."/>
            <person name="Khaldi N."/>
            <person name="Joardar V.S."/>
            <person name="Maiti R."/>
            <person name="Amedeo P."/>
            <person name="Anderson M.J."/>
            <person name="Crabtree J."/>
            <person name="Silva J.C."/>
            <person name="Badger J.H."/>
            <person name="Albarraq A."/>
            <person name="Angiuoli S."/>
            <person name="Bussey H."/>
            <person name="Bowyer P."/>
            <person name="Cotty P.J."/>
            <person name="Dyer P.S."/>
            <person name="Egan A."/>
            <person name="Galens K."/>
            <person name="Fraser-Liggett C.M."/>
            <person name="Haas B.J."/>
            <person name="Inman J.M."/>
            <person name="Kent R."/>
            <person name="Lemieux S."/>
            <person name="Malavazi I."/>
            <person name="Orvis J."/>
            <person name="Roemer T."/>
            <person name="Ronning C.M."/>
            <person name="Sundaram J.P."/>
            <person name="Sutton G."/>
            <person name="Turner G."/>
            <person name="Venter J.C."/>
            <person name="White O.R."/>
            <person name="Whitty B.R."/>
            <person name="Youngman P."/>
            <person name="Wolfe K.H."/>
            <person name="Goldman G.H."/>
            <person name="Wortman J.R."/>
            <person name="Jiang B."/>
            <person name="Denning D.W."/>
            <person name="Nierman W.C."/>
        </authorList>
    </citation>
    <scope>NUCLEOTIDE SEQUENCE [LARGE SCALE GENOMIC DNA]</scope>
    <source>
        <strain evidence="3">ATCC 1007 / CBS 513.65 / DSM 816 / NCTC 3887 / NRRL 1</strain>
    </source>
</reference>
<dbReference type="EMBL" id="DS027045">
    <property type="protein sequence ID" value="EAW13814.1"/>
    <property type="molecule type" value="Genomic_DNA"/>
</dbReference>